<organism evidence="2">
    <name type="scientific">Perkinsus marinus (strain ATCC 50983 / TXsc)</name>
    <dbReference type="NCBI Taxonomy" id="423536"/>
    <lineage>
        <taxon>Eukaryota</taxon>
        <taxon>Sar</taxon>
        <taxon>Alveolata</taxon>
        <taxon>Perkinsozoa</taxon>
        <taxon>Perkinsea</taxon>
        <taxon>Perkinsida</taxon>
        <taxon>Perkinsidae</taxon>
        <taxon>Perkinsus</taxon>
    </lineage>
</organism>
<dbReference type="GeneID" id="9051029"/>
<keyword evidence="2" id="KW-1185">Reference proteome</keyword>
<dbReference type="OMA" id="DEINVMI"/>
<gene>
    <name evidence="1" type="ORF">Pmar_PMAR004298</name>
</gene>
<sequence>MVPDAGSADAVFASAVIAPIVGVDLGMEMQRLYLEVEKRDAFNKEVSIMRAKLQRWASKTEIVDVEEKARVIYGAVIDAAQVEGMSGEWINSLAKYLAKQVIVSIRSQGIEWPINRHEDLHNALELFLVGKTGEMGSGDGSGGGVKAGGSRNDYKVKWNSLDLVLGAPWSRPTPELPYEILKRKVSDAVVIYHLHGDAELYYILRNFSGPLKDEINVMIREKLREGASSAEIITEIWKYLDERYLGTFNKGEALLRWERLVQREDERVEDYFVRIDKESTLISSVFPLMRFSSDSS</sequence>
<protein>
    <submittedName>
        <fullName evidence="1">Uncharacterized protein</fullName>
    </submittedName>
</protein>
<name>C5K4E1_PERM5</name>
<dbReference type="InParanoid" id="C5K4E1"/>
<evidence type="ECO:0000313" key="2">
    <source>
        <dbReference type="Proteomes" id="UP000007800"/>
    </source>
</evidence>
<accession>C5K4E1</accession>
<proteinExistence type="predicted"/>
<dbReference type="Proteomes" id="UP000007800">
    <property type="component" value="Unassembled WGS sequence"/>
</dbReference>
<evidence type="ECO:0000313" key="1">
    <source>
        <dbReference type="EMBL" id="EER20634.1"/>
    </source>
</evidence>
<dbReference type="AlphaFoldDB" id="C5K4E1"/>
<dbReference type="EMBL" id="GG670491">
    <property type="protein sequence ID" value="EER20634.1"/>
    <property type="molecule type" value="Genomic_DNA"/>
</dbReference>
<dbReference type="RefSeq" id="XP_002788838.1">
    <property type="nucleotide sequence ID" value="XM_002788792.1"/>
</dbReference>
<reference evidence="1 2" key="1">
    <citation type="submission" date="2008-07" db="EMBL/GenBank/DDBJ databases">
        <authorList>
            <person name="El-Sayed N."/>
            <person name="Caler E."/>
            <person name="Inman J."/>
            <person name="Amedeo P."/>
            <person name="Hass B."/>
            <person name="Wortman J."/>
        </authorList>
    </citation>
    <scope>NUCLEOTIDE SEQUENCE [LARGE SCALE GENOMIC DNA]</scope>
    <source>
        <strain evidence="2">ATCC 50983 / TXsc</strain>
    </source>
</reference>